<proteinExistence type="predicted"/>
<evidence type="ECO:0000313" key="3">
    <source>
        <dbReference type="Proteomes" id="UP000009342"/>
    </source>
</evidence>
<evidence type="ECO:0000256" key="1">
    <source>
        <dbReference type="SAM" id="Phobius"/>
    </source>
</evidence>
<keyword evidence="1" id="KW-1133">Transmembrane helix</keyword>
<gene>
    <name evidence="2" type="ORF">BN134_1735</name>
</gene>
<sequence>MRISSTVNPSLRRARLSSGALIALVAFTAYIEGALIALSAMHHHNID</sequence>
<keyword evidence="1" id="KW-0472">Membrane</keyword>
<reference evidence="3" key="1">
    <citation type="journal article" date="2012" name="PLoS ONE">
        <title>Comparative analysis of genome sequences covering the seven cronobacter species.</title>
        <authorList>
            <person name="Joseph S."/>
            <person name="Desai P."/>
            <person name="Ji Y."/>
            <person name="Cummings C.A."/>
            <person name="Shih R."/>
            <person name="Degoricija L."/>
            <person name="Rico A."/>
            <person name="Brzoska P."/>
            <person name="Hamby S.E."/>
            <person name="Masood N."/>
            <person name="Hariri S."/>
            <person name="Sonbol H."/>
            <person name="Chuzhanova N."/>
            <person name="McClelland M."/>
            <person name="Furtado M.R."/>
            <person name="Forsythe S.J."/>
        </authorList>
    </citation>
    <scope>NUCLEOTIDE SEQUENCE [LARGE SCALE GENOMIC DNA]</scope>
    <source>
        <strain evidence="3">1210</strain>
    </source>
</reference>
<organism evidence="2 3">
    <name type="scientific">Cronobacter dublinensis 1210</name>
    <dbReference type="NCBI Taxonomy" id="1208656"/>
    <lineage>
        <taxon>Bacteria</taxon>
        <taxon>Pseudomonadati</taxon>
        <taxon>Pseudomonadota</taxon>
        <taxon>Gammaproteobacteria</taxon>
        <taxon>Enterobacterales</taxon>
        <taxon>Enterobacteriaceae</taxon>
        <taxon>Cronobacter</taxon>
    </lineage>
</organism>
<evidence type="ECO:0000313" key="2">
    <source>
        <dbReference type="EMBL" id="CCJ81008.1"/>
    </source>
</evidence>
<evidence type="ECO:0008006" key="4">
    <source>
        <dbReference type="Google" id="ProtNLM"/>
    </source>
</evidence>
<keyword evidence="1" id="KW-0812">Transmembrane</keyword>
<feature type="transmembrane region" description="Helical" evidence="1">
    <location>
        <begin position="21"/>
        <end position="41"/>
    </location>
</feature>
<keyword evidence="3" id="KW-1185">Reference proteome</keyword>
<dbReference type="EMBL" id="CAKZ01000080">
    <property type="protein sequence ID" value="CCJ81008.1"/>
    <property type="molecule type" value="Genomic_DNA"/>
</dbReference>
<accession>A0ABM9Q6C9</accession>
<protein>
    <recommendedName>
        <fullName evidence="4">Cation transporter</fullName>
    </recommendedName>
</protein>
<name>A0ABM9Q6C9_9ENTR</name>
<comment type="caution">
    <text evidence="2">The sequence shown here is derived from an EMBL/GenBank/DDBJ whole genome shotgun (WGS) entry which is preliminary data.</text>
</comment>
<dbReference type="Proteomes" id="UP000009342">
    <property type="component" value="Unassembled WGS sequence"/>
</dbReference>